<name>A0A975BX17_9BACT</name>
<proteinExistence type="predicted"/>
<keyword evidence="3" id="KW-1185">Reference proteome</keyword>
<evidence type="ECO:0000313" key="3">
    <source>
        <dbReference type="Proteomes" id="UP000663722"/>
    </source>
</evidence>
<keyword evidence="1" id="KW-0472">Membrane</keyword>
<evidence type="ECO:0000313" key="2">
    <source>
        <dbReference type="EMBL" id="QTA93263.1"/>
    </source>
</evidence>
<feature type="transmembrane region" description="Helical" evidence="1">
    <location>
        <begin position="32"/>
        <end position="50"/>
    </location>
</feature>
<dbReference type="EMBL" id="CP061800">
    <property type="protein sequence ID" value="QTA93263.1"/>
    <property type="molecule type" value="Genomic_DNA"/>
</dbReference>
<evidence type="ECO:0000256" key="1">
    <source>
        <dbReference type="SAM" id="Phobius"/>
    </source>
</evidence>
<dbReference type="RefSeq" id="WP_207680286.1">
    <property type="nucleotide sequence ID" value="NZ_CP061800.1"/>
</dbReference>
<protein>
    <submittedName>
        <fullName evidence="2">DUF58</fullName>
    </submittedName>
</protein>
<feature type="transmembrane region" description="Helical" evidence="1">
    <location>
        <begin position="56"/>
        <end position="74"/>
    </location>
</feature>
<dbReference type="Proteomes" id="UP000663722">
    <property type="component" value="Chromosome"/>
</dbReference>
<reference evidence="2" key="1">
    <citation type="journal article" date="2021" name="Microb. Physiol.">
        <title>Proteogenomic Insights into the Physiology of Marine, Sulfate-Reducing, Filamentous Desulfonema limicola and Desulfonema magnum.</title>
        <authorList>
            <person name="Schnaars V."/>
            <person name="Wohlbrand L."/>
            <person name="Scheve S."/>
            <person name="Hinrichs C."/>
            <person name="Reinhardt R."/>
            <person name="Rabus R."/>
        </authorList>
    </citation>
    <scope>NUCLEOTIDE SEQUENCE</scope>
    <source>
        <strain evidence="2">4be13</strain>
    </source>
</reference>
<organism evidence="2 3">
    <name type="scientific">Desulfonema magnum</name>
    <dbReference type="NCBI Taxonomy" id="45655"/>
    <lineage>
        <taxon>Bacteria</taxon>
        <taxon>Pseudomonadati</taxon>
        <taxon>Thermodesulfobacteriota</taxon>
        <taxon>Desulfobacteria</taxon>
        <taxon>Desulfobacterales</taxon>
        <taxon>Desulfococcaceae</taxon>
        <taxon>Desulfonema</taxon>
    </lineage>
</organism>
<dbReference type="PANTHER" id="PTHR34351">
    <property type="entry name" value="SLR1927 PROTEIN-RELATED"/>
    <property type="match status" value="1"/>
</dbReference>
<keyword evidence="1" id="KW-0812">Transmembrane</keyword>
<dbReference type="AlphaFoldDB" id="A0A975BX17"/>
<dbReference type="PANTHER" id="PTHR34351:SF1">
    <property type="entry name" value="SLR1927 PROTEIN"/>
    <property type="match status" value="1"/>
</dbReference>
<gene>
    <name evidence="2" type="ORF">dnm_093640</name>
</gene>
<sequence>MMKRFFLKKFFWKTTPSPRALRKKIYILPTRYGLLFLIILVAMLAGSANYNNNLGFLLTFLLGSMAFISVLHTFRNISGIQIVSVRTKPVFANQKAVFEFIVRMGATPQLAISFRFPGGETTRGDILPDKGNSVRDNLVSVRVMAEQRGIFRPGPLHISTEYPLGLFRSWYRLYLDLECTVYPRPFSGFFDPVNADSSAYDNDTENEAGPGVDDFKGLKAYQPGDPLQHISWKAFSRGQGLLTKEFVTHSGSSVVLDWYALKDSDTERKLSKLCDMVLKANRLNLEYELRLPGKTIGPDKGEAHKHNCLKSMAIFALPPEDV</sequence>
<dbReference type="KEGG" id="dmm:dnm_093640"/>
<accession>A0A975BX17</accession>
<keyword evidence="1" id="KW-1133">Transmembrane helix</keyword>